<evidence type="ECO:0000256" key="10">
    <source>
        <dbReference type="PROSITE-ProRule" id="PRU00703"/>
    </source>
</evidence>
<evidence type="ECO:0000313" key="13">
    <source>
        <dbReference type="EMBL" id="BDQ35062.1"/>
    </source>
</evidence>
<dbReference type="Gene3D" id="1.10.3080.10">
    <property type="entry name" value="Clc chloride channel"/>
    <property type="match status" value="1"/>
</dbReference>
<feature type="transmembrane region" description="Helical" evidence="11">
    <location>
        <begin position="294"/>
        <end position="314"/>
    </location>
</feature>
<feature type="transmembrane region" description="Helical" evidence="11">
    <location>
        <begin position="402"/>
        <end position="421"/>
    </location>
</feature>
<feature type="transmembrane region" description="Helical" evidence="11">
    <location>
        <begin position="360"/>
        <end position="382"/>
    </location>
</feature>
<accession>A0ABN6RZK2</accession>
<evidence type="ECO:0000256" key="11">
    <source>
        <dbReference type="SAM" id="Phobius"/>
    </source>
</evidence>
<gene>
    <name evidence="13" type="ORF">JCM14722_26040</name>
</gene>
<dbReference type="RefSeq" id="WP_264981954.1">
    <property type="nucleotide sequence ID" value="NZ_AP026708.1"/>
</dbReference>
<dbReference type="EMBL" id="AP026708">
    <property type="protein sequence ID" value="BDQ35062.1"/>
    <property type="molecule type" value="Genomic_DNA"/>
</dbReference>
<proteinExistence type="predicted"/>
<evidence type="ECO:0000256" key="8">
    <source>
        <dbReference type="ARBA" id="ARBA00023214"/>
    </source>
</evidence>
<feature type="domain" description="CBS" evidence="12">
    <location>
        <begin position="488"/>
        <end position="548"/>
    </location>
</feature>
<feature type="transmembrane region" description="Helical" evidence="11">
    <location>
        <begin position="220"/>
        <end position="238"/>
    </location>
</feature>
<keyword evidence="3 11" id="KW-0812">Transmembrane</keyword>
<keyword evidence="9" id="KW-0407">Ion channel</keyword>
<dbReference type="InterPro" id="IPR001807">
    <property type="entry name" value="ClC"/>
</dbReference>
<feature type="domain" description="CBS" evidence="12">
    <location>
        <begin position="554"/>
        <end position="612"/>
    </location>
</feature>
<dbReference type="Proteomes" id="UP001061361">
    <property type="component" value="Chromosome"/>
</dbReference>
<dbReference type="SUPFAM" id="SSF54631">
    <property type="entry name" value="CBS-domain pair"/>
    <property type="match status" value="1"/>
</dbReference>
<keyword evidence="8" id="KW-0868">Chloride</keyword>
<evidence type="ECO:0000256" key="7">
    <source>
        <dbReference type="ARBA" id="ARBA00023173"/>
    </source>
</evidence>
<keyword evidence="4 11" id="KW-1133">Transmembrane helix</keyword>
<dbReference type="PRINTS" id="PR00762">
    <property type="entry name" value="CLCHANNEL"/>
</dbReference>
<dbReference type="Gene3D" id="3.10.580.10">
    <property type="entry name" value="CBS-domain"/>
    <property type="match status" value="1"/>
</dbReference>
<comment type="subcellular location">
    <subcellularLocation>
        <location evidence="1">Membrane</location>
        <topology evidence="1">Multi-pass membrane protein</topology>
    </subcellularLocation>
</comment>
<protein>
    <submittedName>
        <fullName evidence="13">Chloride channel protein</fullName>
    </submittedName>
</protein>
<dbReference type="PANTHER" id="PTHR43427">
    <property type="entry name" value="CHLORIDE CHANNEL PROTEIN CLC-E"/>
    <property type="match status" value="1"/>
</dbReference>
<sequence>MPIDVITRVMNYWKDFVKSYRTVTSFRWLVIGVLVGVLSGLVAVAFFWLVEFGKHMIQANLAGIVSPEPAGEGIFEGHGSVFRPWVIPIATTGTALLTGWLVKTFIPETINGGTDGTDATINAFHNQGGVIKSRVAIIRGLCSVLTIASGGSAGREGPITQMGAGAGAWIAKIFDLSAKERRLLLLSGAAGGLGAIFRAPLGGALTAIEVIYREDFEAEAILPAVMSSVVSYSIYTFFYGTDPIFGIPRFSFHDPRELIFYALLAFVCAAVGWMYIKTFYFIKYHIFCPLQEKIGIIWAMGLGGLSMGLLGIAYPYTATDGLVTGGILSGGYGWLELAILGQIPALGMCYMIVGKTVATSITIGSGMSGGMFAPALFVGGMSGGLVGKIGHHFFPNIVTQPGAYILVGMAAFFAGVANAPIGPLIMVTELTQGYGLLAPLMLASAICIVLGRNYSLYEHQVENKFDSPAHVEDATINVLEQMHVSDFYDPHDVIVVEEGTTLKALTDIIANSDQLYFPVRGGEDGRYVGMVSIHNIRNWMFDEGLHDLVVVKDLMSRPVYVRPDYDLYQALLRFVNTDYGQIPVVAQTNTSEIIGLINRDDVFQAYAEAIAEVKGGELGEAEE</sequence>
<evidence type="ECO:0000313" key="14">
    <source>
        <dbReference type="Proteomes" id="UP001061361"/>
    </source>
</evidence>
<feature type="transmembrane region" description="Helical" evidence="11">
    <location>
        <begin position="334"/>
        <end position="353"/>
    </location>
</feature>
<dbReference type="SUPFAM" id="SSF81340">
    <property type="entry name" value="Clc chloride channel"/>
    <property type="match status" value="1"/>
</dbReference>
<dbReference type="Pfam" id="PF00654">
    <property type="entry name" value="Voltage_CLC"/>
    <property type="match status" value="1"/>
</dbReference>
<evidence type="ECO:0000256" key="5">
    <source>
        <dbReference type="ARBA" id="ARBA00023065"/>
    </source>
</evidence>
<keyword evidence="14" id="KW-1185">Reference proteome</keyword>
<dbReference type="InterPro" id="IPR000644">
    <property type="entry name" value="CBS_dom"/>
</dbReference>
<evidence type="ECO:0000256" key="2">
    <source>
        <dbReference type="ARBA" id="ARBA00022448"/>
    </source>
</evidence>
<dbReference type="InterPro" id="IPR050368">
    <property type="entry name" value="ClC-type_chloride_channel"/>
</dbReference>
<keyword evidence="5" id="KW-0406">Ion transport</keyword>
<keyword evidence="2" id="KW-0813">Transport</keyword>
<evidence type="ECO:0000256" key="6">
    <source>
        <dbReference type="ARBA" id="ARBA00023136"/>
    </source>
</evidence>
<feature type="transmembrane region" description="Helical" evidence="11">
    <location>
        <begin position="28"/>
        <end position="50"/>
    </location>
</feature>
<dbReference type="PANTHER" id="PTHR43427:SF6">
    <property type="entry name" value="CHLORIDE CHANNEL PROTEIN CLC-E"/>
    <property type="match status" value="1"/>
</dbReference>
<feature type="transmembrane region" description="Helical" evidence="11">
    <location>
        <begin position="433"/>
        <end position="451"/>
    </location>
</feature>
<evidence type="ECO:0000256" key="9">
    <source>
        <dbReference type="ARBA" id="ARBA00023303"/>
    </source>
</evidence>
<dbReference type="CDD" id="cd00400">
    <property type="entry name" value="Voltage_gated_ClC"/>
    <property type="match status" value="1"/>
</dbReference>
<feature type="transmembrane region" description="Helical" evidence="11">
    <location>
        <begin position="258"/>
        <end position="282"/>
    </location>
</feature>
<dbReference type="Pfam" id="PF00571">
    <property type="entry name" value="CBS"/>
    <property type="match status" value="2"/>
</dbReference>
<keyword evidence="7" id="KW-0869">Chloride channel</keyword>
<reference evidence="13" key="1">
    <citation type="submission" date="2022-08" db="EMBL/GenBank/DDBJ databases">
        <title>Genome Sequence of the sulphate-reducing bacterium, Pseudodesulfovibrio portus JCM14722.</title>
        <authorList>
            <person name="Kondo R."/>
            <person name="Kataoka T."/>
        </authorList>
    </citation>
    <scope>NUCLEOTIDE SEQUENCE</scope>
    <source>
        <strain evidence="13">JCM 14722</strain>
    </source>
</reference>
<organism evidence="13 14">
    <name type="scientific">Pseudodesulfovibrio portus</name>
    <dbReference type="NCBI Taxonomy" id="231439"/>
    <lineage>
        <taxon>Bacteria</taxon>
        <taxon>Pseudomonadati</taxon>
        <taxon>Thermodesulfobacteriota</taxon>
        <taxon>Desulfovibrionia</taxon>
        <taxon>Desulfovibrionales</taxon>
        <taxon>Desulfovibrionaceae</taxon>
    </lineage>
</organism>
<dbReference type="InterPro" id="IPR014743">
    <property type="entry name" value="Cl-channel_core"/>
</dbReference>
<keyword evidence="6 11" id="KW-0472">Membrane</keyword>
<evidence type="ECO:0000256" key="3">
    <source>
        <dbReference type="ARBA" id="ARBA00022692"/>
    </source>
</evidence>
<evidence type="ECO:0000256" key="1">
    <source>
        <dbReference type="ARBA" id="ARBA00004141"/>
    </source>
</evidence>
<dbReference type="CDD" id="cd04613">
    <property type="entry name" value="CBS_pair_voltage-gated_CLC_bac"/>
    <property type="match status" value="1"/>
</dbReference>
<evidence type="ECO:0000259" key="12">
    <source>
        <dbReference type="PROSITE" id="PS51371"/>
    </source>
</evidence>
<dbReference type="InterPro" id="IPR046342">
    <property type="entry name" value="CBS_dom_sf"/>
</dbReference>
<dbReference type="PROSITE" id="PS51371">
    <property type="entry name" value="CBS"/>
    <property type="match status" value="2"/>
</dbReference>
<keyword evidence="10" id="KW-0129">CBS domain</keyword>
<name>A0ABN6RZK2_9BACT</name>
<evidence type="ECO:0000256" key="4">
    <source>
        <dbReference type="ARBA" id="ARBA00022989"/>
    </source>
</evidence>